<keyword evidence="2" id="KW-0805">Transcription regulation</keyword>
<gene>
    <name evidence="7" type="ORF">Golax_021867</name>
</gene>
<dbReference type="PRINTS" id="PR00404">
    <property type="entry name" value="MADSDOMAIN"/>
</dbReference>
<evidence type="ECO:0000259" key="6">
    <source>
        <dbReference type="PROSITE" id="PS50066"/>
    </source>
</evidence>
<dbReference type="PANTHER" id="PTHR48019">
    <property type="entry name" value="SERUM RESPONSE FACTOR HOMOLOG"/>
    <property type="match status" value="1"/>
</dbReference>
<evidence type="ECO:0000256" key="5">
    <source>
        <dbReference type="ARBA" id="ARBA00023242"/>
    </source>
</evidence>
<proteinExistence type="predicted"/>
<keyword evidence="8" id="KW-1185">Reference proteome</keyword>
<evidence type="ECO:0000256" key="4">
    <source>
        <dbReference type="ARBA" id="ARBA00023163"/>
    </source>
</evidence>
<keyword evidence="4" id="KW-0804">Transcription</keyword>
<dbReference type="AlphaFoldDB" id="A0A7J9AMF0"/>
<reference evidence="7 8" key="1">
    <citation type="journal article" date="2019" name="Genome Biol. Evol.">
        <title>Insights into the evolution of the New World diploid cottons (Gossypium, subgenus Houzingenia) based on genome sequencing.</title>
        <authorList>
            <person name="Grover C.E."/>
            <person name="Arick M.A. 2nd"/>
            <person name="Thrash A."/>
            <person name="Conover J.L."/>
            <person name="Sanders W.S."/>
            <person name="Peterson D.G."/>
            <person name="Frelichowski J.E."/>
            <person name="Scheffler J.A."/>
            <person name="Scheffler B.E."/>
            <person name="Wendel J.F."/>
        </authorList>
    </citation>
    <scope>NUCLEOTIDE SEQUENCE [LARGE SCALE GENOMIC DNA]</scope>
    <source>
        <strain evidence="7">4</strain>
        <tissue evidence="7">Leaf</tissue>
    </source>
</reference>
<evidence type="ECO:0000256" key="3">
    <source>
        <dbReference type="ARBA" id="ARBA00023125"/>
    </source>
</evidence>
<sequence length="441" mass="47886">MTRKKVKLAWIANNTSRRVSLKKRRLGLVKKVMELTTLCGIEACLVIYSPDEQEPVVWPSQEEARRLIKKFYQVPEIERIKKMMNLETYIKEKVFMLQDQLKKMNRKNMKVEVRQLMLQIEQGKMVDEFNVNELDCLIWYMETMRIATRKHAEYYQPVPFSSAASIQGVDPLPPPAQGPTIGDQIGNANAMIRSGASSKISRFHVEGIPGPPYSSAGDSSLAPHLWVLEPSYGASSSVVAEQGMPRPPFGVGSSSNVVANGLGLTRPPFGKGNSSNVAAYGLGLPSPLAGEGSSSNVVVDDLGLPMPSFGEGSSLNVASDHLGLSRLPFGEGRSSNIVVDHLGLPRPPFGEGSSSNVVVDHLGLQRPPFGGSSSLSSFDILKNLNIVIDLTDDNNLGTFGGQDVGLGHYPASEFGRNHFKFFNCESSSSGNTSNSEMEGTN</sequence>
<evidence type="ECO:0000256" key="1">
    <source>
        <dbReference type="ARBA" id="ARBA00004123"/>
    </source>
</evidence>
<dbReference type="Gene3D" id="3.40.1810.10">
    <property type="entry name" value="Transcription factor, MADS-box"/>
    <property type="match status" value="1"/>
</dbReference>
<comment type="caution">
    <text evidence="7">The sequence shown here is derived from an EMBL/GenBank/DDBJ whole genome shotgun (WGS) entry which is preliminary data.</text>
</comment>
<dbReference type="EMBL" id="JABEZV010000011">
    <property type="protein sequence ID" value="MBA0725271.1"/>
    <property type="molecule type" value="Genomic_DNA"/>
</dbReference>
<keyword evidence="5" id="KW-0539">Nucleus</keyword>
<evidence type="ECO:0000313" key="8">
    <source>
        <dbReference type="Proteomes" id="UP000593574"/>
    </source>
</evidence>
<dbReference type="GO" id="GO:0046983">
    <property type="term" value="F:protein dimerization activity"/>
    <property type="evidence" value="ECO:0007669"/>
    <property type="project" value="InterPro"/>
</dbReference>
<dbReference type="GO" id="GO:0045944">
    <property type="term" value="P:positive regulation of transcription by RNA polymerase II"/>
    <property type="evidence" value="ECO:0007669"/>
    <property type="project" value="InterPro"/>
</dbReference>
<name>A0A7J9AMF0_9ROSI</name>
<dbReference type="Pfam" id="PF00319">
    <property type="entry name" value="SRF-TF"/>
    <property type="match status" value="1"/>
</dbReference>
<dbReference type="InterPro" id="IPR036879">
    <property type="entry name" value="TF_MADSbox_sf"/>
</dbReference>
<protein>
    <recommendedName>
        <fullName evidence="6">MADS-box domain-containing protein</fullName>
    </recommendedName>
</protein>
<dbReference type="InterPro" id="IPR050142">
    <property type="entry name" value="MADS-box/MEF2_TF"/>
</dbReference>
<evidence type="ECO:0000256" key="2">
    <source>
        <dbReference type="ARBA" id="ARBA00023015"/>
    </source>
</evidence>
<dbReference type="CDD" id="cd00266">
    <property type="entry name" value="MADS_SRF_like"/>
    <property type="match status" value="1"/>
</dbReference>
<comment type="subcellular location">
    <subcellularLocation>
        <location evidence="1">Nucleus</location>
    </subcellularLocation>
</comment>
<feature type="domain" description="MADS-box" evidence="6">
    <location>
        <begin position="1"/>
        <end position="49"/>
    </location>
</feature>
<dbReference type="InterPro" id="IPR002100">
    <property type="entry name" value="TF_MADSbox"/>
</dbReference>
<dbReference type="FunFam" id="3.40.1810.10:FF:000024">
    <property type="entry name" value="Agamous-like MADS-box protein AGL80"/>
    <property type="match status" value="1"/>
</dbReference>
<dbReference type="SUPFAM" id="SSF55455">
    <property type="entry name" value="SRF-like"/>
    <property type="match status" value="1"/>
</dbReference>
<keyword evidence="3" id="KW-0238">DNA-binding</keyword>
<dbReference type="GO" id="GO:0000981">
    <property type="term" value="F:DNA-binding transcription factor activity, RNA polymerase II-specific"/>
    <property type="evidence" value="ECO:0007669"/>
    <property type="project" value="InterPro"/>
</dbReference>
<dbReference type="SMART" id="SM00432">
    <property type="entry name" value="MADS"/>
    <property type="match status" value="1"/>
</dbReference>
<evidence type="ECO:0000313" key="7">
    <source>
        <dbReference type="EMBL" id="MBA0725271.1"/>
    </source>
</evidence>
<organism evidence="7 8">
    <name type="scientific">Gossypium laxum</name>
    <dbReference type="NCBI Taxonomy" id="34288"/>
    <lineage>
        <taxon>Eukaryota</taxon>
        <taxon>Viridiplantae</taxon>
        <taxon>Streptophyta</taxon>
        <taxon>Embryophyta</taxon>
        <taxon>Tracheophyta</taxon>
        <taxon>Spermatophyta</taxon>
        <taxon>Magnoliopsida</taxon>
        <taxon>eudicotyledons</taxon>
        <taxon>Gunneridae</taxon>
        <taxon>Pentapetalae</taxon>
        <taxon>rosids</taxon>
        <taxon>malvids</taxon>
        <taxon>Malvales</taxon>
        <taxon>Malvaceae</taxon>
        <taxon>Malvoideae</taxon>
        <taxon>Gossypium</taxon>
    </lineage>
</organism>
<dbReference type="Proteomes" id="UP000593574">
    <property type="component" value="Unassembled WGS sequence"/>
</dbReference>
<dbReference type="GO" id="GO:0000987">
    <property type="term" value="F:cis-regulatory region sequence-specific DNA binding"/>
    <property type="evidence" value="ECO:0007669"/>
    <property type="project" value="InterPro"/>
</dbReference>
<dbReference type="PROSITE" id="PS50066">
    <property type="entry name" value="MADS_BOX_2"/>
    <property type="match status" value="1"/>
</dbReference>
<accession>A0A7J9AMF0</accession>
<dbReference type="GO" id="GO:0005634">
    <property type="term" value="C:nucleus"/>
    <property type="evidence" value="ECO:0007669"/>
    <property type="project" value="UniProtKB-SubCell"/>
</dbReference>
<dbReference type="InterPro" id="IPR033897">
    <property type="entry name" value="SRF-like_MADS-box"/>
</dbReference>